<evidence type="ECO:0000256" key="2">
    <source>
        <dbReference type="ARBA" id="ARBA00012438"/>
    </source>
</evidence>
<evidence type="ECO:0000256" key="9">
    <source>
        <dbReference type="SAM" id="Phobius"/>
    </source>
</evidence>
<dbReference type="RefSeq" id="WP_282212511.1">
    <property type="nucleotide sequence ID" value="NZ_CP118247.1"/>
</dbReference>
<evidence type="ECO:0000256" key="5">
    <source>
        <dbReference type="ARBA" id="ARBA00022741"/>
    </source>
</evidence>
<dbReference type="PRINTS" id="PR00344">
    <property type="entry name" value="BCTRLSENSOR"/>
</dbReference>
<keyword evidence="9" id="KW-1133">Transmembrane helix</keyword>
<dbReference type="EC" id="2.7.13.3" evidence="2"/>
<dbReference type="EMBL" id="CP118247">
    <property type="protein sequence ID" value="WDR06998.1"/>
    <property type="molecule type" value="Genomic_DNA"/>
</dbReference>
<dbReference type="SUPFAM" id="SSF55874">
    <property type="entry name" value="ATPase domain of HSP90 chaperone/DNA topoisomerase II/histidine kinase"/>
    <property type="match status" value="1"/>
</dbReference>
<dbReference type="InterPro" id="IPR004358">
    <property type="entry name" value="Sig_transdc_His_kin-like_C"/>
</dbReference>
<feature type="domain" description="Histidine kinase" evidence="10">
    <location>
        <begin position="354"/>
        <end position="569"/>
    </location>
</feature>
<sequence length="576" mass="62234">MANGASINRRYRELSFLNAAVAILIGVIAAYFVAHSASDIQETRLRATGREAVNVQAEALNGALDKYRMLAVMLGQRAEVRSLFLDPDQNRAREAARLVGLTTIGLSGALEVAFVRPDGSILARAADKFVDGFGPDSVLLQTAMQGRLGRAVRVLQKGRRAYVFTARVSAVGGHLGAVAIYVDLENIEDNWSLITHPILAVDQAGIVVMSNRAHWRLLPPPAFNAEIDAAPDAPPSDYFSNSRVLAPLNWTLTVLVDATPARNAATLWGGLAVAVCAAIALAVQLLINRHFAALRRERRDRTTSLRLERIVRDRTRELLQSNTALEAAVEQLHRTHTELIQTGKMAALGQMSTALSHELNQPLSAVKSYADNALTFLQRGREPEARDNIKRISELADRMAEISRHLRNFARKPNPTFGAVPIAAVIEDALKVLVSRIRNDRAEIVTELGDPALLVRGGHVRLQQVIVNLVLNGLDAMEGQPAPRLVINVSSTEKSVSIAITDCGPGIDPAVRDQIFDPFFTTKGVGQGLGLGLSISYNIVKDFGGQLSVHDNAEVEGGATFVVKLEAGQESEGVAA</sequence>
<proteinExistence type="predicted"/>
<dbReference type="CDD" id="cd00082">
    <property type="entry name" value="HisKA"/>
    <property type="match status" value="1"/>
</dbReference>
<keyword evidence="7 11" id="KW-0067">ATP-binding</keyword>
<dbReference type="Gene3D" id="3.30.450.20">
    <property type="entry name" value="PAS domain"/>
    <property type="match status" value="1"/>
</dbReference>
<name>A0ABY7Z036_9HYPH</name>
<evidence type="ECO:0000313" key="12">
    <source>
        <dbReference type="Proteomes" id="UP001222118"/>
    </source>
</evidence>
<dbReference type="PIRSF" id="PIRSF036431">
    <property type="entry name" value="STHK_DctB"/>
    <property type="match status" value="1"/>
</dbReference>
<keyword evidence="4" id="KW-0808">Transferase</keyword>
<dbReference type="PROSITE" id="PS50109">
    <property type="entry name" value="HIS_KIN"/>
    <property type="match status" value="1"/>
</dbReference>
<dbReference type="PANTHER" id="PTHR43065">
    <property type="entry name" value="SENSOR HISTIDINE KINASE"/>
    <property type="match status" value="1"/>
</dbReference>
<evidence type="ECO:0000256" key="3">
    <source>
        <dbReference type="ARBA" id="ARBA00022553"/>
    </source>
</evidence>
<comment type="catalytic activity">
    <reaction evidence="1">
        <text>ATP + protein L-histidine = ADP + protein N-phospho-L-histidine.</text>
        <dbReference type="EC" id="2.7.13.3"/>
    </reaction>
</comment>
<keyword evidence="6" id="KW-0418">Kinase</keyword>
<accession>A0ABY7Z036</accession>
<keyword evidence="9" id="KW-0472">Membrane</keyword>
<protein>
    <recommendedName>
        <fullName evidence="2">histidine kinase</fullName>
        <ecNumber evidence="2">2.7.13.3</ecNumber>
    </recommendedName>
</protein>
<keyword evidence="3" id="KW-0597">Phosphoprotein</keyword>
<evidence type="ECO:0000259" key="10">
    <source>
        <dbReference type="PROSITE" id="PS50109"/>
    </source>
</evidence>
<organism evidence="11 12">
    <name type="scientific">Devosia rhodophyticola</name>
    <dbReference type="NCBI Taxonomy" id="3026423"/>
    <lineage>
        <taxon>Bacteria</taxon>
        <taxon>Pseudomonadati</taxon>
        <taxon>Pseudomonadota</taxon>
        <taxon>Alphaproteobacteria</taxon>
        <taxon>Hyphomicrobiales</taxon>
        <taxon>Devosiaceae</taxon>
        <taxon>Devosia</taxon>
    </lineage>
</organism>
<evidence type="ECO:0000256" key="6">
    <source>
        <dbReference type="ARBA" id="ARBA00022777"/>
    </source>
</evidence>
<dbReference type="PANTHER" id="PTHR43065:SF46">
    <property type="entry name" value="C4-DICARBOXYLATE TRANSPORT SENSOR PROTEIN DCTB"/>
    <property type="match status" value="1"/>
</dbReference>
<dbReference type="GO" id="GO:0005524">
    <property type="term" value="F:ATP binding"/>
    <property type="evidence" value="ECO:0007669"/>
    <property type="project" value="UniProtKB-KW"/>
</dbReference>
<evidence type="ECO:0000256" key="8">
    <source>
        <dbReference type="ARBA" id="ARBA00023012"/>
    </source>
</evidence>
<dbReference type="InterPro" id="IPR036890">
    <property type="entry name" value="HATPase_C_sf"/>
</dbReference>
<dbReference type="InterPro" id="IPR017055">
    <property type="entry name" value="Sig_transdc_His_kinase_DctB"/>
</dbReference>
<reference evidence="11 12" key="1">
    <citation type="submission" date="2023-02" db="EMBL/GenBank/DDBJ databases">
        <title>Devosia chondri sp. nov., isolated from the phycosphere of marine algae.</title>
        <authorList>
            <person name="Kim J.M."/>
            <person name="Lee J.K."/>
            <person name="Choi B.J."/>
            <person name="Bayburt H."/>
            <person name="Jeon C.O."/>
        </authorList>
    </citation>
    <scope>NUCLEOTIDE SEQUENCE [LARGE SCALE GENOMIC DNA]</scope>
    <source>
        <strain evidence="11 12">G2-5</strain>
    </source>
</reference>
<keyword evidence="5" id="KW-0547">Nucleotide-binding</keyword>
<dbReference type="SUPFAM" id="SSF47384">
    <property type="entry name" value="Homodimeric domain of signal transducing histidine kinase"/>
    <property type="match status" value="1"/>
</dbReference>
<dbReference type="InterPro" id="IPR003594">
    <property type="entry name" value="HATPase_dom"/>
</dbReference>
<evidence type="ECO:0000313" key="11">
    <source>
        <dbReference type="EMBL" id="WDR06998.1"/>
    </source>
</evidence>
<feature type="transmembrane region" description="Helical" evidence="9">
    <location>
        <begin position="16"/>
        <end position="34"/>
    </location>
</feature>
<keyword evidence="12" id="KW-1185">Reference proteome</keyword>
<feature type="transmembrane region" description="Helical" evidence="9">
    <location>
        <begin position="267"/>
        <end position="287"/>
    </location>
</feature>
<dbReference type="Pfam" id="PF00512">
    <property type="entry name" value="HisKA"/>
    <property type="match status" value="1"/>
</dbReference>
<dbReference type="Gene3D" id="3.30.565.10">
    <property type="entry name" value="Histidine kinase-like ATPase, C-terminal domain"/>
    <property type="match status" value="1"/>
</dbReference>
<dbReference type="InterPro" id="IPR036097">
    <property type="entry name" value="HisK_dim/P_sf"/>
</dbReference>
<keyword evidence="9" id="KW-0812">Transmembrane</keyword>
<dbReference type="Pfam" id="PF02518">
    <property type="entry name" value="HATPase_c"/>
    <property type="match status" value="1"/>
</dbReference>
<evidence type="ECO:0000256" key="4">
    <source>
        <dbReference type="ARBA" id="ARBA00022679"/>
    </source>
</evidence>
<evidence type="ECO:0000256" key="1">
    <source>
        <dbReference type="ARBA" id="ARBA00000085"/>
    </source>
</evidence>
<dbReference type="InterPro" id="IPR005467">
    <property type="entry name" value="His_kinase_dom"/>
</dbReference>
<dbReference type="Proteomes" id="UP001222118">
    <property type="component" value="Chromosome"/>
</dbReference>
<gene>
    <name evidence="11" type="ORF">PSQ90_06050</name>
</gene>
<dbReference type="SMART" id="SM00387">
    <property type="entry name" value="HATPase_c"/>
    <property type="match status" value="1"/>
</dbReference>
<dbReference type="SMART" id="SM00388">
    <property type="entry name" value="HisKA"/>
    <property type="match status" value="1"/>
</dbReference>
<dbReference type="InterPro" id="IPR003661">
    <property type="entry name" value="HisK_dim/P_dom"/>
</dbReference>
<evidence type="ECO:0000256" key="7">
    <source>
        <dbReference type="ARBA" id="ARBA00022840"/>
    </source>
</evidence>
<keyword evidence="8" id="KW-0902">Two-component regulatory system</keyword>
<dbReference type="Gene3D" id="1.10.287.130">
    <property type="match status" value="1"/>
</dbReference>